<dbReference type="Proteomes" id="UP001597212">
    <property type="component" value="Unassembled WGS sequence"/>
</dbReference>
<proteinExistence type="predicted"/>
<dbReference type="InterPro" id="IPR007074">
    <property type="entry name" value="LicD/FKTN/FKRP_NTP_transf"/>
</dbReference>
<reference evidence="3" key="1">
    <citation type="journal article" date="2019" name="Int. J. Syst. Evol. Microbiol.">
        <title>The Global Catalogue of Microorganisms (GCM) 10K type strain sequencing project: providing services to taxonomists for standard genome sequencing and annotation.</title>
        <authorList>
            <consortium name="The Broad Institute Genomics Platform"/>
            <consortium name="The Broad Institute Genome Sequencing Center for Infectious Disease"/>
            <person name="Wu L."/>
            <person name="Ma J."/>
        </authorList>
    </citation>
    <scope>NUCLEOTIDE SEQUENCE [LARGE SCALE GENOMIC DNA]</scope>
    <source>
        <strain evidence="3">CCM 8912</strain>
    </source>
</reference>
<feature type="domain" description="LicD/FKTN/FKRP nucleotidyltransferase" evidence="1">
    <location>
        <begin position="33"/>
        <end position="254"/>
    </location>
</feature>
<keyword evidence="3" id="KW-1185">Reference proteome</keyword>
<keyword evidence="2" id="KW-0808">Transferase</keyword>
<comment type="caution">
    <text evidence="2">The sequence shown here is derived from an EMBL/GenBank/DDBJ whole genome shotgun (WGS) entry which is preliminary data.</text>
</comment>
<dbReference type="GO" id="GO:0016740">
    <property type="term" value="F:transferase activity"/>
    <property type="evidence" value="ECO:0007669"/>
    <property type="project" value="UniProtKB-KW"/>
</dbReference>
<dbReference type="InterPro" id="IPR052942">
    <property type="entry name" value="LPS_cholinephosphotransferase"/>
</dbReference>
<evidence type="ECO:0000259" key="1">
    <source>
        <dbReference type="Pfam" id="PF04991"/>
    </source>
</evidence>
<protein>
    <submittedName>
        <fullName evidence="2">Phosphorylcholine transferase LicD</fullName>
    </submittedName>
</protein>
<dbReference type="Pfam" id="PF04991">
    <property type="entry name" value="LicD"/>
    <property type="match status" value="1"/>
</dbReference>
<gene>
    <name evidence="2" type="ORF">ACFQ5K_05980</name>
</gene>
<dbReference type="PANTHER" id="PTHR43404">
    <property type="entry name" value="LIPOPOLYSACCHARIDE CHOLINEPHOSPHOTRANSFERASE LICD"/>
    <property type="match status" value="1"/>
</dbReference>
<dbReference type="RefSeq" id="WP_125758119.1">
    <property type="nucleotide sequence ID" value="NZ_JBHTOK010000051.1"/>
</dbReference>
<organism evidence="2 3">
    <name type="scientific">Lacticaseibacillus hegangensis</name>
    <dbReference type="NCBI Taxonomy" id="2486010"/>
    <lineage>
        <taxon>Bacteria</taxon>
        <taxon>Bacillati</taxon>
        <taxon>Bacillota</taxon>
        <taxon>Bacilli</taxon>
        <taxon>Lactobacillales</taxon>
        <taxon>Lactobacillaceae</taxon>
        <taxon>Lacticaseibacillus</taxon>
    </lineage>
</organism>
<name>A0ABW4CU71_9LACO</name>
<evidence type="ECO:0000313" key="2">
    <source>
        <dbReference type="EMBL" id="MFD1440914.1"/>
    </source>
</evidence>
<accession>A0ABW4CU71</accession>
<sequence>MTKISDLSKATPGQVRSLQLKELEILKYVAKICDQNGLTYYMCGGTCIGTIRHHGFIPWDDDVDIFMLREDYENLYHNWEKYSHDSRYQICRSDATHNYHHAAMTVNDSTTTFINFRTQNEDVNQGIAIDIIPIDHLAPTPIGRFKQRINAILFSIFINQRLPDHQGKLLRFLTALPLYIVRSPKIRYRIWKESERRMTEPQPGSTQLVELASGLKGMFRPFDPKWFATTKMMPFEDTEMPVMAGYDQYLTLVFHDYMKLPPKSQQLAKHHTAMIDTDTPYTAYRGSAYLKNEGHATH</sequence>
<evidence type="ECO:0000313" key="3">
    <source>
        <dbReference type="Proteomes" id="UP001597212"/>
    </source>
</evidence>
<dbReference type="EMBL" id="JBHTOK010000051">
    <property type="protein sequence ID" value="MFD1440914.1"/>
    <property type="molecule type" value="Genomic_DNA"/>
</dbReference>
<dbReference type="PANTHER" id="PTHR43404:SF2">
    <property type="entry name" value="LIPOPOLYSACCHARIDE CHOLINEPHOSPHOTRANSFERASE LICD"/>
    <property type="match status" value="1"/>
</dbReference>